<dbReference type="GO" id="GO:0005737">
    <property type="term" value="C:cytoplasm"/>
    <property type="evidence" value="ECO:0007669"/>
    <property type="project" value="TreeGrafter"/>
</dbReference>
<proteinExistence type="predicted"/>
<reference evidence="2 3" key="1">
    <citation type="submission" date="2019-10" db="EMBL/GenBank/DDBJ databases">
        <title>A novel species.</title>
        <authorList>
            <person name="Gao J."/>
        </authorList>
    </citation>
    <scope>NUCLEOTIDE SEQUENCE [LARGE SCALE GENOMIC DNA]</scope>
    <source>
        <strain evidence="2 3">QMT-28</strain>
    </source>
</reference>
<gene>
    <name evidence="2" type="ORF">GFH48_20470</name>
</gene>
<dbReference type="InterPro" id="IPR051783">
    <property type="entry name" value="NAD(P)-dependent_oxidoreduct"/>
</dbReference>
<dbReference type="PANTHER" id="PTHR48079">
    <property type="entry name" value="PROTEIN YEEZ"/>
    <property type="match status" value="1"/>
</dbReference>
<protein>
    <submittedName>
        <fullName evidence="2">NAD-dependent epimerase/dehydratase family protein</fullName>
    </submittedName>
</protein>
<dbReference type="RefSeq" id="WP_153289593.1">
    <property type="nucleotide sequence ID" value="NZ_CP045643.1"/>
</dbReference>
<dbReference type="GO" id="GO:0004029">
    <property type="term" value="F:aldehyde dehydrogenase (NAD+) activity"/>
    <property type="evidence" value="ECO:0007669"/>
    <property type="project" value="TreeGrafter"/>
</dbReference>
<dbReference type="InterPro" id="IPR001509">
    <property type="entry name" value="Epimerase_deHydtase"/>
</dbReference>
<organism evidence="2 3">
    <name type="scientific">Streptomyces fagopyri</name>
    <dbReference type="NCBI Taxonomy" id="2662397"/>
    <lineage>
        <taxon>Bacteria</taxon>
        <taxon>Bacillati</taxon>
        <taxon>Actinomycetota</taxon>
        <taxon>Actinomycetes</taxon>
        <taxon>Kitasatosporales</taxon>
        <taxon>Streptomycetaceae</taxon>
        <taxon>Streptomyces</taxon>
    </lineage>
</organism>
<sequence length="307" mass="32058">MPTLLITGAAGFVGSHVTREAGRRRVELRLMSHRSPLPGSGPRVVRADLSEPASLRGVCEGVDVLIHCASRIGGDVEANEAVNARGTAALVEEARRAGVARVVQLSTASVYGRGTFRGGRPGELTRNPGSPTSRTRAAAEDAVLAAGGIVLRPHLVYGEGDRWVVPGLARMLSVLPGTVDGWPSRTSVIAVSELAGLLVATALAPAGDLTESVYHAAHPEPVAVDALLRAVAACAGVERPDRDLTADQARAVLEEHGAPASGLDMFTTDHVFDSAPIWSDLRRTPGPGFDAGFARAAPWYRKVLNVG</sequence>
<name>A0A5Q0LFM0_9ACTN</name>
<evidence type="ECO:0000259" key="1">
    <source>
        <dbReference type="Pfam" id="PF01370"/>
    </source>
</evidence>
<feature type="domain" description="NAD-dependent epimerase/dehydratase" evidence="1">
    <location>
        <begin position="5"/>
        <end position="167"/>
    </location>
</feature>
<dbReference type="Gene3D" id="3.40.50.720">
    <property type="entry name" value="NAD(P)-binding Rossmann-like Domain"/>
    <property type="match status" value="1"/>
</dbReference>
<dbReference type="AlphaFoldDB" id="A0A5Q0LFM0"/>
<dbReference type="Proteomes" id="UP000326179">
    <property type="component" value="Chromosome"/>
</dbReference>
<dbReference type="InterPro" id="IPR036291">
    <property type="entry name" value="NAD(P)-bd_dom_sf"/>
</dbReference>
<dbReference type="Pfam" id="PF01370">
    <property type="entry name" value="Epimerase"/>
    <property type="match status" value="1"/>
</dbReference>
<keyword evidence="3" id="KW-1185">Reference proteome</keyword>
<evidence type="ECO:0000313" key="2">
    <source>
        <dbReference type="EMBL" id="QFZ75327.1"/>
    </source>
</evidence>
<dbReference type="SUPFAM" id="SSF51735">
    <property type="entry name" value="NAD(P)-binding Rossmann-fold domains"/>
    <property type="match status" value="1"/>
</dbReference>
<dbReference type="PANTHER" id="PTHR48079:SF6">
    <property type="entry name" value="NAD(P)-BINDING DOMAIN-CONTAINING PROTEIN-RELATED"/>
    <property type="match status" value="1"/>
</dbReference>
<evidence type="ECO:0000313" key="3">
    <source>
        <dbReference type="Proteomes" id="UP000326179"/>
    </source>
</evidence>
<dbReference type="EMBL" id="CP045643">
    <property type="protein sequence ID" value="QFZ75327.1"/>
    <property type="molecule type" value="Genomic_DNA"/>
</dbReference>
<dbReference type="KEGG" id="sfy:GFH48_20470"/>
<accession>A0A5Q0LFM0</accession>